<evidence type="ECO:0000256" key="7">
    <source>
        <dbReference type="SAM" id="Phobius"/>
    </source>
</evidence>
<dbReference type="RefSeq" id="WP_046330488.1">
    <property type="nucleotide sequence ID" value="NZ_CP007501.1"/>
</dbReference>
<dbReference type="Pfam" id="PF03601">
    <property type="entry name" value="Cons_hypoth698"/>
    <property type="match status" value="1"/>
</dbReference>
<evidence type="ECO:0000313" key="8">
    <source>
        <dbReference type="EMBL" id="AKD25772.1"/>
    </source>
</evidence>
<reference evidence="8 9" key="1">
    <citation type="submission" date="2014-03" db="EMBL/GenBank/DDBJ databases">
        <title>Genome of Polynucleobacter strain MWH-MoK4.</title>
        <authorList>
            <person name="Hahn M.W."/>
        </authorList>
    </citation>
    <scope>NUCLEOTIDE SEQUENCE [LARGE SCALE GENOMIC DNA]</scope>
    <source>
        <strain evidence="8 9">MWH-MoK4</strain>
    </source>
</reference>
<dbReference type="OrthoDB" id="9805703at2"/>
<accession>A0A0E3ZMS2</accession>
<feature type="transmembrane region" description="Helical" evidence="7">
    <location>
        <begin position="215"/>
        <end position="234"/>
    </location>
</feature>
<dbReference type="Proteomes" id="UP000061135">
    <property type="component" value="Chromosome"/>
</dbReference>
<dbReference type="InterPro" id="IPR018383">
    <property type="entry name" value="UPF0324_pro"/>
</dbReference>
<gene>
    <name evidence="8" type="ORF">CL55_00014390</name>
</gene>
<keyword evidence="3" id="KW-1003">Cell membrane</keyword>
<evidence type="ECO:0000256" key="5">
    <source>
        <dbReference type="ARBA" id="ARBA00022989"/>
    </source>
</evidence>
<feature type="transmembrane region" description="Helical" evidence="7">
    <location>
        <begin position="116"/>
        <end position="136"/>
    </location>
</feature>
<dbReference type="AlphaFoldDB" id="A0A0E3ZMS2"/>
<dbReference type="KEGG" id="pdq:CL55_00014390"/>
<evidence type="ECO:0000256" key="6">
    <source>
        <dbReference type="ARBA" id="ARBA00023136"/>
    </source>
</evidence>
<protein>
    <submittedName>
        <fullName evidence="8">Membrane protein</fullName>
    </submittedName>
</protein>
<proteinExistence type="inferred from homology"/>
<feature type="transmembrane region" description="Helical" evidence="7">
    <location>
        <begin position="148"/>
        <end position="170"/>
    </location>
</feature>
<keyword evidence="4 7" id="KW-0812">Transmembrane</keyword>
<dbReference type="HOGENOM" id="CLU_033541_0_1_4"/>
<feature type="transmembrane region" description="Helical" evidence="7">
    <location>
        <begin position="246"/>
        <end position="267"/>
    </location>
</feature>
<evidence type="ECO:0000256" key="2">
    <source>
        <dbReference type="ARBA" id="ARBA00007977"/>
    </source>
</evidence>
<comment type="subcellular location">
    <subcellularLocation>
        <location evidence="1">Cell membrane</location>
        <topology evidence="1">Multi-pass membrane protein</topology>
    </subcellularLocation>
</comment>
<dbReference type="PANTHER" id="PTHR30106:SF2">
    <property type="entry name" value="UPF0324 INNER MEMBRANE PROTEIN YEIH"/>
    <property type="match status" value="1"/>
</dbReference>
<evidence type="ECO:0000313" key="9">
    <source>
        <dbReference type="Proteomes" id="UP000061135"/>
    </source>
</evidence>
<feature type="transmembrane region" description="Helical" evidence="7">
    <location>
        <begin position="309"/>
        <end position="328"/>
    </location>
</feature>
<organism evidence="8 9">
    <name type="scientific">Polynucleobacter duraquae</name>
    <dbReference type="NCBI Taxonomy" id="1835254"/>
    <lineage>
        <taxon>Bacteria</taxon>
        <taxon>Pseudomonadati</taxon>
        <taxon>Pseudomonadota</taxon>
        <taxon>Betaproteobacteria</taxon>
        <taxon>Burkholderiales</taxon>
        <taxon>Burkholderiaceae</taxon>
        <taxon>Polynucleobacter</taxon>
    </lineage>
</organism>
<keyword evidence="9" id="KW-1185">Reference proteome</keyword>
<dbReference type="PATRIC" id="fig|576611.7.peg.1463"/>
<dbReference type="PANTHER" id="PTHR30106">
    <property type="entry name" value="INNER MEMBRANE PROTEIN YEIH-RELATED"/>
    <property type="match status" value="1"/>
</dbReference>
<comment type="similarity">
    <text evidence="2">Belongs to the UPF0324 family.</text>
</comment>
<keyword evidence="5 7" id="KW-1133">Transmembrane helix</keyword>
<dbReference type="GO" id="GO:0005886">
    <property type="term" value="C:plasma membrane"/>
    <property type="evidence" value="ECO:0007669"/>
    <property type="project" value="UniProtKB-SubCell"/>
</dbReference>
<evidence type="ECO:0000256" key="1">
    <source>
        <dbReference type="ARBA" id="ARBA00004651"/>
    </source>
</evidence>
<evidence type="ECO:0000256" key="3">
    <source>
        <dbReference type="ARBA" id="ARBA00022475"/>
    </source>
</evidence>
<dbReference type="STRING" id="1835254.CL55_00014390"/>
<name>A0A0E3ZMS2_9BURK</name>
<dbReference type="EMBL" id="CP007501">
    <property type="protein sequence ID" value="AKD25772.1"/>
    <property type="molecule type" value="Genomic_DNA"/>
</dbReference>
<sequence length="330" mass="34689">MLTTIRKNTPGLLVCLLIAMSTSFLSENYGGPQLLYALLIGLSLHFLYLNEAVKSGIDFCAKTVLRLGVAFLGIRITFADIGAIGLNTGLMVMFAVAATVALGFFLAKLLKLSPDFGLIAGGSVGICGASAALAVASVLPKTKENERFTLLVVVGVTVLSTIAMVVYPFALQLLDITALPAGIFLGATIHDVAQVVAAGMLFGPEAGDVATVVKLFRVALLLPVVLFISIFFGAEKSSQHLGWGSLRLIPIFLLGFVALSVVASMQILPSSVTQSIGEMSRWMLVIAIGAAGLKTNFQELAKLGWQPVVMLVVETVFIAVIGLIFISSSL</sequence>
<feature type="transmembrane region" description="Helical" evidence="7">
    <location>
        <begin position="182"/>
        <end position="203"/>
    </location>
</feature>
<feature type="transmembrane region" description="Helical" evidence="7">
    <location>
        <begin position="90"/>
        <end position="109"/>
    </location>
</feature>
<keyword evidence="6 7" id="KW-0472">Membrane</keyword>
<evidence type="ECO:0000256" key="4">
    <source>
        <dbReference type="ARBA" id="ARBA00022692"/>
    </source>
</evidence>